<dbReference type="SUPFAM" id="SSF63825">
    <property type="entry name" value="YWTD domain"/>
    <property type="match status" value="1"/>
</dbReference>
<evidence type="ECO:0000313" key="2">
    <source>
        <dbReference type="Proteomes" id="UP000198598"/>
    </source>
</evidence>
<keyword evidence="2" id="KW-1185">Reference proteome</keyword>
<sequence>MKLTLYVFLLIVLLVSCDKGSGNDSPAPGSGIGGSTARFTISGNTLYTVSNTALQSYDISASSNPKTGSNIPLGFGVETIFPYRTNLFIGTQTGMYIYDIKQPNSPKRVSLYSHMQSCDPVVAQGNYAYVTLRSGTTCRNVLANSLEVIDISNLANPTLVRSYPMKNPHGLGADSTLLFIGEGDYGLRVMDISDPANIREIQYFDSTKAYDVIPAQKRLIVTGPDGIYQYSYANLKQLTLLSKLPVQP</sequence>
<dbReference type="AlphaFoldDB" id="A0A1I1N509"/>
<dbReference type="OrthoDB" id="1521841at2"/>
<proteinExistence type="predicted"/>
<organism evidence="1 2">
    <name type="scientific">Spirosoma endophyticum</name>
    <dbReference type="NCBI Taxonomy" id="662367"/>
    <lineage>
        <taxon>Bacteria</taxon>
        <taxon>Pseudomonadati</taxon>
        <taxon>Bacteroidota</taxon>
        <taxon>Cytophagia</taxon>
        <taxon>Cytophagales</taxon>
        <taxon>Cytophagaceae</taxon>
        <taxon>Spirosoma</taxon>
    </lineage>
</organism>
<dbReference type="Pfam" id="PF08309">
    <property type="entry name" value="LVIVD"/>
    <property type="match status" value="2"/>
</dbReference>
<dbReference type="STRING" id="662367.SAMN05216167_102846"/>
<protein>
    <submittedName>
        <fullName evidence="1">LVIVD repeat-containing protein</fullName>
    </submittedName>
</protein>
<name>A0A1I1N509_9BACT</name>
<accession>A0A1I1N509</accession>
<dbReference type="PROSITE" id="PS51257">
    <property type="entry name" value="PROKAR_LIPOPROTEIN"/>
    <property type="match status" value="1"/>
</dbReference>
<dbReference type="InterPro" id="IPR013211">
    <property type="entry name" value="LVIVD"/>
</dbReference>
<evidence type="ECO:0000313" key="1">
    <source>
        <dbReference type="EMBL" id="SFC92747.1"/>
    </source>
</evidence>
<gene>
    <name evidence="1" type="ORF">SAMN05216167_102846</name>
</gene>
<dbReference type="RefSeq" id="WP_093825091.1">
    <property type="nucleotide sequence ID" value="NZ_FOLQ01000002.1"/>
</dbReference>
<dbReference type="Proteomes" id="UP000198598">
    <property type="component" value="Unassembled WGS sequence"/>
</dbReference>
<reference evidence="1 2" key="1">
    <citation type="submission" date="2016-10" db="EMBL/GenBank/DDBJ databases">
        <authorList>
            <person name="de Groot N.N."/>
        </authorList>
    </citation>
    <scope>NUCLEOTIDE SEQUENCE [LARGE SCALE GENOMIC DNA]</scope>
    <source>
        <strain evidence="1 2">DSM 26130</strain>
    </source>
</reference>
<dbReference type="EMBL" id="FOLQ01000002">
    <property type="protein sequence ID" value="SFC92747.1"/>
    <property type="molecule type" value="Genomic_DNA"/>
</dbReference>